<organism evidence="1 2">
    <name type="scientific">Muribaculum caecicola</name>
    <dbReference type="NCBI Taxonomy" id="3038144"/>
    <lineage>
        <taxon>Bacteria</taxon>
        <taxon>Pseudomonadati</taxon>
        <taxon>Bacteroidota</taxon>
        <taxon>Bacteroidia</taxon>
        <taxon>Bacteroidales</taxon>
        <taxon>Muribaculaceae</taxon>
        <taxon>Muribaculum</taxon>
    </lineage>
</organism>
<reference evidence="1" key="1">
    <citation type="submission" date="2019-04" db="EMBL/GenBank/DDBJ databases">
        <title>Microbes associate with the intestines of laboratory mice.</title>
        <authorList>
            <person name="Navarre W."/>
            <person name="Wong E."/>
            <person name="Huang K.C."/>
            <person name="Tropini C."/>
            <person name="Ng K."/>
            <person name="Yu B."/>
        </authorList>
    </citation>
    <scope>NUCLEOTIDE SEQUENCE</scope>
    <source>
        <strain evidence="1">NM86_A22</strain>
    </source>
</reference>
<name>A0AC61S896_9BACT</name>
<protein>
    <submittedName>
        <fullName evidence="1">Uncharacterized protein</fullName>
    </submittedName>
</protein>
<dbReference type="Proteomes" id="UP000305401">
    <property type="component" value="Unassembled WGS sequence"/>
</dbReference>
<sequence length="236" mass="27920">MDSTEINPIQLIQRYFNELEQLRGRALTARNNLIEKFHYDEIHDYRITIFEQIDRLLIYHDTNVILFLRYILHPQYVSDLFKTSEQDSKRIAIDYLQRTKHALIIFIQSVIESYYRAFCACFGTKVPTNFSKVYEALFNQYNIPKENDWFKANKILAKVRNTLHNNGIHTMPDDTVVYHGRNYIFSQNTLHNAAGYETIIYIISDLIDFLRHIGSESSNIKLVNNNGCVDYFNLPY</sequence>
<evidence type="ECO:0000313" key="1">
    <source>
        <dbReference type="EMBL" id="THG54899.1"/>
    </source>
</evidence>
<dbReference type="EMBL" id="SSTG01000008">
    <property type="protein sequence ID" value="THG54899.1"/>
    <property type="molecule type" value="Genomic_DNA"/>
</dbReference>
<evidence type="ECO:0000313" key="2">
    <source>
        <dbReference type="Proteomes" id="UP000305401"/>
    </source>
</evidence>
<keyword evidence="2" id="KW-1185">Reference proteome</keyword>
<proteinExistence type="predicted"/>
<accession>A0AC61S896</accession>
<comment type="caution">
    <text evidence="1">The sequence shown here is derived from an EMBL/GenBank/DDBJ whole genome shotgun (WGS) entry which is preliminary data.</text>
</comment>
<gene>
    <name evidence="1" type="ORF">E5990_01565</name>
</gene>